<dbReference type="Proteomes" id="UP000019151">
    <property type="component" value="Chromosome"/>
</dbReference>
<dbReference type="PANTHER" id="PTHR21716">
    <property type="entry name" value="TRANSMEMBRANE PROTEIN"/>
    <property type="match status" value="1"/>
</dbReference>
<evidence type="ECO:0000256" key="4">
    <source>
        <dbReference type="ARBA" id="ARBA00022989"/>
    </source>
</evidence>
<evidence type="ECO:0000256" key="6">
    <source>
        <dbReference type="SAM" id="MobiDB-lite"/>
    </source>
</evidence>
<evidence type="ECO:0008006" key="10">
    <source>
        <dbReference type="Google" id="ProtNLM"/>
    </source>
</evidence>
<feature type="transmembrane region" description="Helical" evidence="7">
    <location>
        <begin position="305"/>
        <end position="327"/>
    </location>
</feature>
<dbReference type="KEGG" id="gba:J421_2108"/>
<reference evidence="8 9" key="1">
    <citation type="journal article" date="2014" name="Genome Announc.">
        <title>Genome Sequence and Methylome of Soil Bacterium Gemmatirosa kalamazoonensis KBS708T, a Member of the Rarely Cultivated Gemmatimonadetes Phylum.</title>
        <authorList>
            <person name="Debruyn J.M."/>
            <person name="Radosevich M."/>
            <person name="Wommack K.E."/>
            <person name="Polson S.W."/>
            <person name="Hauser L.J."/>
            <person name="Fawaz M.N."/>
            <person name="Korlach J."/>
            <person name="Tsai Y.C."/>
        </authorList>
    </citation>
    <scope>NUCLEOTIDE SEQUENCE [LARGE SCALE GENOMIC DNA]</scope>
    <source>
        <strain evidence="8 9">KBS708</strain>
    </source>
</reference>
<feature type="transmembrane region" description="Helical" evidence="7">
    <location>
        <begin position="178"/>
        <end position="205"/>
    </location>
</feature>
<protein>
    <recommendedName>
        <fullName evidence="10">AI-2E family transporter</fullName>
    </recommendedName>
</protein>
<dbReference type="InParanoid" id="W0RH27"/>
<sequence>MRAAALVMGLYLALRLLWFANSLVFVVFLGVLFGLAVGAAVDRLERFRVRRGIGAALVVFGTIGALVGVGAFVAPTLGEQIRVLRGQLPAAADRLEEWIGKHRTGLVGLIVNNAIGDSASAPGAARPTTQPGAAPNAPPNAAPNAAPNAQAGASLGAPSATASLRARLGEQLSGATKFLFPFLSSAAAVLGGLLLIVFLAIYIGAEPQLYHDGLMHLFPHRARPRAGEVLTEIATVLRKWLVTQLLAMFAIGLVTTVAMFALGVKAAFALGVIAGLLEFIPTVGPVLSAIPAIAMGLVDSPEKALSVLLAYWGIQFIENHLLIPFLMRGGMDLPPALTLVAQALMTLVFGFLGLMVAVPLTAAALVPIKMLYVQDVVGDPIGVEVDDD</sequence>
<name>W0RH27_9BACT</name>
<gene>
    <name evidence="8" type="ORF">J421_2108</name>
</gene>
<evidence type="ECO:0000313" key="8">
    <source>
        <dbReference type="EMBL" id="AHG89645.1"/>
    </source>
</evidence>
<dbReference type="HOGENOM" id="CLU_031275_1_1_0"/>
<dbReference type="FunCoup" id="W0RH27">
    <property type="interactions" value="414"/>
</dbReference>
<feature type="transmembrane region" description="Helical" evidence="7">
    <location>
        <begin position="16"/>
        <end position="41"/>
    </location>
</feature>
<feature type="region of interest" description="Disordered" evidence="6">
    <location>
        <begin position="121"/>
        <end position="154"/>
    </location>
</feature>
<evidence type="ECO:0000256" key="7">
    <source>
        <dbReference type="SAM" id="Phobius"/>
    </source>
</evidence>
<evidence type="ECO:0000256" key="3">
    <source>
        <dbReference type="ARBA" id="ARBA00022692"/>
    </source>
</evidence>
<evidence type="ECO:0000313" key="9">
    <source>
        <dbReference type="Proteomes" id="UP000019151"/>
    </source>
</evidence>
<dbReference type="GO" id="GO:0016020">
    <property type="term" value="C:membrane"/>
    <property type="evidence" value="ECO:0007669"/>
    <property type="project" value="UniProtKB-SubCell"/>
</dbReference>
<dbReference type="EMBL" id="CP007128">
    <property type="protein sequence ID" value="AHG89645.1"/>
    <property type="molecule type" value="Genomic_DNA"/>
</dbReference>
<dbReference type="PANTHER" id="PTHR21716:SF62">
    <property type="entry name" value="TRANSPORT PROTEIN YDBI-RELATED"/>
    <property type="match status" value="1"/>
</dbReference>
<feature type="transmembrane region" description="Helical" evidence="7">
    <location>
        <begin position="339"/>
        <end position="366"/>
    </location>
</feature>
<dbReference type="RefSeq" id="WP_025411136.1">
    <property type="nucleotide sequence ID" value="NZ_CP007128.1"/>
</dbReference>
<organism evidence="8 9">
    <name type="scientific">Gemmatirosa kalamazoonensis</name>
    <dbReference type="NCBI Taxonomy" id="861299"/>
    <lineage>
        <taxon>Bacteria</taxon>
        <taxon>Pseudomonadati</taxon>
        <taxon>Gemmatimonadota</taxon>
        <taxon>Gemmatimonadia</taxon>
        <taxon>Gemmatimonadales</taxon>
        <taxon>Gemmatimonadaceae</taxon>
        <taxon>Gemmatirosa</taxon>
    </lineage>
</organism>
<dbReference type="GO" id="GO:0055085">
    <property type="term" value="P:transmembrane transport"/>
    <property type="evidence" value="ECO:0007669"/>
    <property type="project" value="TreeGrafter"/>
</dbReference>
<keyword evidence="5 7" id="KW-0472">Membrane</keyword>
<feature type="transmembrane region" description="Helical" evidence="7">
    <location>
        <begin position="245"/>
        <end position="273"/>
    </location>
</feature>
<keyword evidence="9" id="KW-1185">Reference proteome</keyword>
<dbReference type="AlphaFoldDB" id="W0RH27"/>
<feature type="transmembrane region" description="Helical" evidence="7">
    <location>
        <begin position="53"/>
        <end position="74"/>
    </location>
</feature>
<dbReference type="eggNOG" id="COG0628">
    <property type="taxonomic scope" value="Bacteria"/>
</dbReference>
<evidence type="ECO:0000256" key="5">
    <source>
        <dbReference type="ARBA" id="ARBA00023136"/>
    </source>
</evidence>
<feature type="compositionally biased region" description="Low complexity" evidence="6">
    <location>
        <begin position="142"/>
        <end position="153"/>
    </location>
</feature>
<evidence type="ECO:0000256" key="2">
    <source>
        <dbReference type="ARBA" id="ARBA00009773"/>
    </source>
</evidence>
<dbReference type="PATRIC" id="fig|861299.3.peg.2146"/>
<dbReference type="InterPro" id="IPR002549">
    <property type="entry name" value="AI-2E-like"/>
</dbReference>
<keyword evidence="3 7" id="KW-0812">Transmembrane</keyword>
<comment type="subcellular location">
    <subcellularLocation>
        <location evidence="1">Membrane</location>
        <topology evidence="1">Multi-pass membrane protein</topology>
    </subcellularLocation>
</comment>
<dbReference type="OrthoDB" id="5761230at2"/>
<proteinExistence type="inferred from homology"/>
<keyword evidence="4 7" id="KW-1133">Transmembrane helix</keyword>
<evidence type="ECO:0000256" key="1">
    <source>
        <dbReference type="ARBA" id="ARBA00004141"/>
    </source>
</evidence>
<dbReference type="Pfam" id="PF01594">
    <property type="entry name" value="AI-2E_transport"/>
    <property type="match status" value="2"/>
</dbReference>
<accession>W0RH27</accession>
<comment type="similarity">
    <text evidence="2">Belongs to the autoinducer-2 exporter (AI-2E) (TC 2.A.86) family.</text>
</comment>